<dbReference type="PROSITE" id="PS50293">
    <property type="entry name" value="TPR_REGION"/>
    <property type="match status" value="1"/>
</dbReference>
<dbReference type="InterPro" id="IPR010466">
    <property type="entry name" value="DUF1058"/>
</dbReference>
<feature type="transmembrane region" description="Helical" evidence="1">
    <location>
        <begin position="114"/>
        <end position="131"/>
    </location>
</feature>
<organism evidence="2">
    <name type="scientific">marine metagenome</name>
    <dbReference type="NCBI Taxonomy" id="408172"/>
    <lineage>
        <taxon>unclassified sequences</taxon>
        <taxon>metagenomes</taxon>
        <taxon>ecological metagenomes</taxon>
    </lineage>
</organism>
<dbReference type="SMART" id="SM00028">
    <property type="entry name" value="TPR"/>
    <property type="match status" value="2"/>
</dbReference>
<dbReference type="Pfam" id="PF13181">
    <property type="entry name" value="TPR_8"/>
    <property type="match status" value="1"/>
</dbReference>
<dbReference type="InterPro" id="IPR019734">
    <property type="entry name" value="TPR_rpt"/>
</dbReference>
<dbReference type="Gene3D" id="2.30.30.40">
    <property type="entry name" value="SH3 Domains"/>
    <property type="match status" value="1"/>
</dbReference>
<feature type="transmembrane region" description="Helical" evidence="1">
    <location>
        <begin position="143"/>
        <end position="165"/>
    </location>
</feature>
<keyword evidence="1" id="KW-0812">Transmembrane</keyword>
<reference evidence="2" key="1">
    <citation type="submission" date="2018-05" db="EMBL/GenBank/DDBJ databases">
        <authorList>
            <person name="Lanie J.A."/>
            <person name="Ng W.-L."/>
            <person name="Kazmierczak K.M."/>
            <person name="Andrzejewski T.M."/>
            <person name="Davidsen T.M."/>
            <person name="Wayne K.J."/>
            <person name="Tettelin H."/>
            <person name="Glass J.I."/>
            <person name="Rusch D."/>
            <person name="Podicherti R."/>
            <person name="Tsui H.-C.T."/>
            <person name="Winkler M.E."/>
        </authorList>
    </citation>
    <scope>NUCLEOTIDE SEQUENCE</scope>
</reference>
<evidence type="ECO:0000313" key="2">
    <source>
        <dbReference type="EMBL" id="SUZ71919.1"/>
    </source>
</evidence>
<dbReference type="Pfam" id="PF06347">
    <property type="entry name" value="SH3_4"/>
    <property type="match status" value="1"/>
</dbReference>
<dbReference type="PROSITE" id="PS50005">
    <property type="entry name" value="TPR"/>
    <property type="match status" value="1"/>
</dbReference>
<sequence length="232" mass="27041">MFCQNPDSLFVKGNNYYNNKDFSNASKSYEDIIDQGLYHADLYFNLGNSYYNLEDYGNARWSYEMAFNLSPRNSDIIYNLELTKRKIANLIEPPKSSILNLINILFNSFTYDNFIFFTSVSIFLSSIFFLLSRIRPIPLNRSIYYIFLSLFFVGLIMSINKFLWLKNNQFAIIISESADVYSAPYANENIETFTLFSGNKTKVAQSTDEWIEISVLDGRKGWIKIKDVRTLD</sequence>
<name>A0A381Q0W4_9ZZZZ</name>
<keyword evidence="1" id="KW-1133">Transmembrane helix</keyword>
<dbReference type="EMBL" id="UINC01001138">
    <property type="protein sequence ID" value="SUZ71919.1"/>
    <property type="molecule type" value="Genomic_DNA"/>
</dbReference>
<dbReference type="Gene3D" id="1.25.40.10">
    <property type="entry name" value="Tetratricopeptide repeat domain"/>
    <property type="match status" value="1"/>
</dbReference>
<dbReference type="InterPro" id="IPR011990">
    <property type="entry name" value="TPR-like_helical_dom_sf"/>
</dbReference>
<proteinExistence type="predicted"/>
<accession>A0A381Q0W4</accession>
<gene>
    <name evidence="2" type="ORF">METZ01_LOCUS24773</name>
</gene>
<dbReference type="AlphaFoldDB" id="A0A381Q0W4"/>
<evidence type="ECO:0000256" key="1">
    <source>
        <dbReference type="SAM" id="Phobius"/>
    </source>
</evidence>
<dbReference type="SUPFAM" id="SSF48452">
    <property type="entry name" value="TPR-like"/>
    <property type="match status" value="1"/>
</dbReference>
<protein>
    <submittedName>
        <fullName evidence="2">Uncharacterized protein</fullName>
    </submittedName>
</protein>
<keyword evidence="1" id="KW-0472">Membrane</keyword>